<protein>
    <submittedName>
        <fullName evidence="2">Uncharacterized protein</fullName>
    </submittedName>
</protein>
<gene>
    <name evidence="2" type="ORF">SHK19_05855</name>
</gene>
<accession>A0ABZ0ZTZ1</accession>
<keyword evidence="3" id="KW-1185">Reference proteome</keyword>
<evidence type="ECO:0000313" key="2">
    <source>
        <dbReference type="EMBL" id="WQQ27755.1"/>
    </source>
</evidence>
<feature type="region of interest" description="Disordered" evidence="1">
    <location>
        <begin position="179"/>
        <end position="208"/>
    </location>
</feature>
<reference evidence="3" key="1">
    <citation type="submission" date="2023-12" db="EMBL/GenBank/DDBJ databases">
        <title>Novel species in genus Nocardioides.</title>
        <authorList>
            <person name="Zhou H."/>
        </authorList>
    </citation>
    <scope>NUCLEOTIDE SEQUENCE [LARGE SCALE GENOMIC DNA]</scope>
    <source>
        <strain evidence="3">HM61</strain>
    </source>
</reference>
<proteinExistence type="predicted"/>
<dbReference type="Proteomes" id="UP001327225">
    <property type="component" value="Chromosome"/>
</dbReference>
<organism evidence="2 3">
    <name type="scientific">Nocardioides bizhenqiangii</name>
    <dbReference type="NCBI Taxonomy" id="3095076"/>
    <lineage>
        <taxon>Bacteria</taxon>
        <taxon>Bacillati</taxon>
        <taxon>Actinomycetota</taxon>
        <taxon>Actinomycetes</taxon>
        <taxon>Propionibacteriales</taxon>
        <taxon>Nocardioidaceae</taxon>
        <taxon>Nocardioides</taxon>
    </lineage>
</organism>
<evidence type="ECO:0000256" key="1">
    <source>
        <dbReference type="SAM" id="MobiDB-lite"/>
    </source>
</evidence>
<sequence>MVSFRRASHIATRGDEGSRTSETGAVAMSLFKRKSRGEAPASHVTSGLATGRAAGPPAYSAWQSEHPLAPEPNRLAWMQPVLLDEVARGTEFDGLVGRHVVGIAESSDASLPYVTVAIDDHDGIEVVMVCQRGGRDLDHVLIIDSSGGTSTQGPLPSAGSLDQWASKTVHVLLSYFSGPGRNRPGEGDRAEQAAADRPVAGPGARVHTAESPAYREFATRSASPSIDSYVVGQVVHRTEPPGGRIEIWSALVDRSLGQDAVNPIHTSHAAAAFDRNGRLVAIYTVETSTLHDEVFAVVYDGSPARQYQDARNDVLGPEGFERAAVPVLCRLMDDGN</sequence>
<evidence type="ECO:0000313" key="3">
    <source>
        <dbReference type="Proteomes" id="UP001327225"/>
    </source>
</evidence>
<dbReference type="RefSeq" id="WP_322938096.1">
    <property type="nucleotide sequence ID" value="NZ_CP141059.1"/>
</dbReference>
<name>A0ABZ0ZTZ1_9ACTN</name>
<dbReference type="EMBL" id="CP141059">
    <property type="protein sequence ID" value="WQQ27755.1"/>
    <property type="molecule type" value="Genomic_DNA"/>
</dbReference>
<feature type="region of interest" description="Disordered" evidence="1">
    <location>
        <begin position="1"/>
        <end position="24"/>
    </location>
</feature>